<feature type="compositionally biased region" description="Polar residues" evidence="1">
    <location>
        <begin position="57"/>
        <end position="94"/>
    </location>
</feature>
<dbReference type="EnsemblPlants" id="ONIVA01G04440.1">
    <property type="protein sequence ID" value="ONIVA01G04440.1"/>
    <property type="gene ID" value="ONIVA01G04440"/>
</dbReference>
<accession>A0A0E0FGL9</accession>
<reference evidence="2" key="1">
    <citation type="submission" date="2015-04" db="UniProtKB">
        <authorList>
            <consortium name="EnsemblPlants"/>
        </authorList>
    </citation>
    <scope>IDENTIFICATION</scope>
    <source>
        <strain evidence="2">SL10</strain>
    </source>
</reference>
<feature type="region of interest" description="Disordered" evidence="1">
    <location>
        <begin position="148"/>
        <end position="170"/>
    </location>
</feature>
<protein>
    <submittedName>
        <fullName evidence="2">Uncharacterized protein</fullName>
    </submittedName>
</protein>
<feature type="region of interest" description="Disordered" evidence="1">
    <location>
        <begin position="57"/>
        <end position="98"/>
    </location>
</feature>
<sequence length="302" mass="32585">MDTLQERVNPVVASALCFCLVLKLERWDQAIKVFTQHQYRLDGLIRLRYSSEVSLKSTGSSWPLSKPQSPKSSHVTRPSASPQLTPSHRQQSSPAFHESKAAMDSLVMEKELFSWSRAAAWSGKHGTAGDMALESIGDMSLVTNDGMVMRGSTGRSGERGGSPSGHAAKAPTRVASALGWAEIAVGKWALIAGGHYPTRHLTAQHDTRQCYSATRLGHGGAAMACLGRRRRRGGCVRRRTKGLKPAILVVSAGHGQHLPARQGQGGTRRSHTLGLIVHALLSGAPTPLAARLRRRENATRQS</sequence>
<dbReference type="AlphaFoldDB" id="A0A0E0FGL9"/>
<reference evidence="2" key="2">
    <citation type="submission" date="2018-04" db="EMBL/GenBank/DDBJ databases">
        <title>OnivRS2 (Oryza nivara Reference Sequence Version 2).</title>
        <authorList>
            <person name="Zhang J."/>
            <person name="Kudrna D."/>
            <person name="Lee S."/>
            <person name="Talag J."/>
            <person name="Rajasekar S."/>
            <person name="Welchert J."/>
            <person name="Hsing Y.-I."/>
            <person name="Wing R.A."/>
        </authorList>
    </citation>
    <scope>NUCLEOTIDE SEQUENCE [LARGE SCALE GENOMIC DNA]</scope>
</reference>
<evidence type="ECO:0000313" key="3">
    <source>
        <dbReference type="Proteomes" id="UP000006591"/>
    </source>
</evidence>
<organism evidence="2">
    <name type="scientific">Oryza nivara</name>
    <name type="common">Indian wild rice</name>
    <name type="synonym">Oryza sativa f. spontanea</name>
    <dbReference type="NCBI Taxonomy" id="4536"/>
    <lineage>
        <taxon>Eukaryota</taxon>
        <taxon>Viridiplantae</taxon>
        <taxon>Streptophyta</taxon>
        <taxon>Embryophyta</taxon>
        <taxon>Tracheophyta</taxon>
        <taxon>Spermatophyta</taxon>
        <taxon>Magnoliopsida</taxon>
        <taxon>Liliopsida</taxon>
        <taxon>Poales</taxon>
        <taxon>Poaceae</taxon>
        <taxon>BOP clade</taxon>
        <taxon>Oryzoideae</taxon>
        <taxon>Oryzeae</taxon>
        <taxon>Oryzinae</taxon>
        <taxon>Oryza</taxon>
    </lineage>
</organism>
<proteinExistence type="predicted"/>
<dbReference type="Proteomes" id="UP000006591">
    <property type="component" value="Chromosome 1"/>
</dbReference>
<keyword evidence="3" id="KW-1185">Reference proteome</keyword>
<dbReference type="Gramene" id="ONIVA01G04440.1">
    <property type="protein sequence ID" value="ONIVA01G04440.1"/>
    <property type="gene ID" value="ONIVA01G04440"/>
</dbReference>
<name>A0A0E0FGL9_ORYNI</name>
<evidence type="ECO:0000313" key="2">
    <source>
        <dbReference type="EnsemblPlants" id="ONIVA01G04440.1"/>
    </source>
</evidence>
<evidence type="ECO:0000256" key="1">
    <source>
        <dbReference type="SAM" id="MobiDB-lite"/>
    </source>
</evidence>
<dbReference type="HOGENOM" id="CLU_922510_0_0_1"/>